<dbReference type="AlphaFoldDB" id="A0A937AR23"/>
<reference evidence="1" key="1">
    <citation type="submission" date="2019-02" db="EMBL/GenBank/DDBJ databases">
        <title>A novel Candidatus Liberibacter species associated with the New Zealand native fuchsia psyllid, Ctenarytaina fuchsiae.</title>
        <authorList>
            <person name="Thompson S.M."/>
            <person name="Jorgensen N."/>
            <person name="David C."/>
            <person name="Bulman S.R."/>
            <person name="Smith G.R."/>
        </authorList>
    </citation>
    <scope>NUCLEOTIDE SEQUENCE</scope>
    <source>
        <strain evidence="1">Oxford</strain>
    </source>
</reference>
<organism evidence="1 2">
    <name type="scientific">Candidatus Liberibacter ctenarytainae</name>
    <dbReference type="NCBI Taxonomy" id="2020335"/>
    <lineage>
        <taxon>Bacteria</taxon>
        <taxon>Pseudomonadati</taxon>
        <taxon>Pseudomonadota</taxon>
        <taxon>Alphaproteobacteria</taxon>
        <taxon>Hyphomicrobiales</taxon>
        <taxon>Rhizobiaceae</taxon>
        <taxon>Liberibacter</taxon>
    </lineage>
</organism>
<sequence length="111" mass="12965">MSTLNDYRIQIILKRLMEVIDNENIHLKNHTPFDISASNDHKGRCLHELSLLFPSFKDISCDHSEKIHMLHQKLSLNAHLLESYLVSARMIADLFKRKLQDMDSDGTYSRI</sequence>
<comment type="caution">
    <text evidence="1">The sequence shown here is derived from an EMBL/GenBank/DDBJ whole genome shotgun (WGS) entry which is preliminary data.</text>
</comment>
<evidence type="ECO:0000313" key="1">
    <source>
        <dbReference type="EMBL" id="MBL0848495.1"/>
    </source>
</evidence>
<protein>
    <submittedName>
        <fullName evidence="1">Uncharacterized protein</fullName>
    </submittedName>
</protein>
<gene>
    <name evidence="1" type="ORF">EU981_00080</name>
</gene>
<dbReference type="Proteomes" id="UP000736856">
    <property type="component" value="Unassembled WGS sequence"/>
</dbReference>
<evidence type="ECO:0000313" key="2">
    <source>
        <dbReference type="Proteomes" id="UP000736856"/>
    </source>
</evidence>
<dbReference type="EMBL" id="SEOL01000001">
    <property type="protein sequence ID" value="MBL0848495.1"/>
    <property type="molecule type" value="Genomic_DNA"/>
</dbReference>
<name>A0A937AR23_9HYPH</name>
<proteinExistence type="predicted"/>
<accession>A0A937AR23</accession>